<comment type="subcellular location">
    <subcellularLocation>
        <location evidence="1">Membrane</location>
        <topology evidence="1">Single-pass membrane protein</topology>
    </subcellularLocation>
</comment>
<keyword evidence="5" id="KW-0106">Calcium</keyword>
<evidence type="ECO:0000256" key="4">
    <source>
        <dbReference type="ARBA" id="ARBA00023180"/>
    </source>
</evidence>
<dbReference type="CDD" id="cd11304">
    <property type="entry name" value="Cadherin_repeat"/>
    <property type="match status" value="1"/>
</dbReference>
<evidence type="ECO:0000313" key="8">
    <source>
        <dbReference type="Proteomes" id="UP000762676"/>
    </source>
</evidence>
<comment type="caution">
    <text evidence="7">The sequence shown here is derived from an EMBL/GenBank/DDBJ whole genome shotgun (WGS) entry which is preliminary data.</text>
</comment>
<sequence>MAYLINVPYVMSARNYFCIHATCMDLETMDKENHSATAEVFIKVEDVQDTAPEFYRDSYSITIPENALKGFILQPAVEAIDGDRGVPNRIALSILNETCPQLLSIDATSGALSVEKSPDRDEGIIHIEDGICIFFIQ</sequence>
<evidence type="ECO:0000259" key="6">
    <source>
        <dbReference type="PROSITE" id="PS50268"/>
    </source>
</evidence>
<dbReference type="GO" id="GO:0007156">
    <property type="term" value="P:homophilic cell adhesion via plasma membrane adhesion molecules"/>
    <property type="evidence" value="ECO:0007669"/>
    <property type="project" value="InterPro"/>
</dbReference>
<dbReference type="Gene3D" id="2.60.40.60">
    <property type="entry name" value="Cadherins"/>
    <property type="match status" value="2"/>
</dbReference>
<gene>
    <name evidence="7" type="ORF">ElyMa_004747400</name>
</gene>
<evidence type="ECO:0000256" key="5">
    <source>
        <dbReference type="PROSITE-ProRule" id="PRU00043"/>
    </source>
</evidence>
<evidence type="ECO:0000313" key="7">
    <source>
        <dbReference type="EMBL" id="GFS08090.1"/>
    </source>
</evidence>
<keyword evidence="3" id="KW-0472">Membrane</keyword>
<dbReference type="PANTHER" id="PTHR24028:SF263">
    <property type="entry name" value="CADHERIN-RELATED FAMILY MEMBER 1"/>
    <property type="match status" value="1"/>
</dbReference>
<dbReference type="AlphaFoldDB" id="A0AAV4IFC8"/>
<organism evidence="7 8">
    <name type="scientific">Elysia marginata</name>
    <dbReference type="NCBI Taxonomy" id="1093978"/>
    <lineage>
        <taxon>Eukaryota</taxon>
        <taxon>Metazoa</taxon>
        <taxon>Spiralia</taxon>
        <taxon>Lophotrochozoa</taxon>
        <taxon>Mollusca</taxon>
        <taxon>Gastropoda</taxon>
        <taxon>Heterobranchia</taxon>
        <taxon>Euthyneura</taxon>
        <taxon>Panpulmonata</taxon>
        <taxon>Sacoglossa</taxon>
        <taxon>Placobranchoidea</taxon>
        <taxon>Plakobranchidae</taxon>
        <taxon>Elysia</taxon>
    </lineage>
</organism>
<protein>
    <submittedName>
        <fullName evidence="7">Cadherin-related family member 1</fullName>
    </submittedName>
</protein>
<dbReference type="InterPro" id="IPR050174">
    <property type="entry name" value="Protocadherin/Cadherin-CA"/>
</dbReference>
<evidence type="ECO:0000256" key="1">
    <source>
        <dbReference type="ARBA" id="ARBA00004167"/>
    </source>
</evidence>
<dbReference type="SUPFAM" id="SSF49313">
    <property type="entry name" value="Cadherin-like"/>
    <property type="match status" value="1"/>
</dbReference>
<dbReference type="InterPro" id="IPR015919">
    <property type="entry name" value="Cadherin-like_sf"/>
</dbReference>
<dbReference type="EMBL" id="BMAT01009532">
    <property type="protein sequence ID" value="GFS08090.1"/>
    <property type="molecule type" value="Genomic_DNA"/>
</dbReference>
<dbReference type="PROSITE" id="PS50268">
    <property type="entry name" value="CADHERIN_2"/>
    <property type="match status" value="1"/>
</dbReference>
<dbReference type="GO" id="GO:0005509">
    <property type="term" value="F:calcium ion binding"/>
    <property type="evidence" value="ECO:0007669"/>
    <property type="project" value="UniProtKB-UniRule"/>
</dbReference>
<reference evidence="7 8" key="1">
    <citation type="journal article" date="2021" name="Elife">
        <title>Chloroplast acquisition without the gene transfer in kleptoplastic sea slugs, Plakobranchus ocellatus.</title>
        <authorList>
            <person name="Maeda T."/>
            <person name="Takahashi S."/>
            <person name="Yoshida T."/>
            <person name="Shimamura S."/>
            <person name="Takaki Y."/>
            <person name="Nagai Y."/>
            <person name="Toyoda A."/>
            <person name="Suzuki Y."/>
            <person name="Arimoto A."/>
            <person name="Ishii H."/>
            <person name="Satoh N."/>
            <person name="Nishiyama T."/>
            <person name="Hasebe M."/>
            <person name="Maruyama T."/>
            <person name="Minagawa J."/>
            <person name="Obokata J."/>
            <person name="Shigenobu S."/>
        </authorList>
    </citation>
    <scope>NUCLEOTIDE SEQUENCE [LARGE SCALE GENOMIC DNA]</scope>
</reference>
<evidence type="ECO:0000256" key="2">
    <source>
        <dbReference type="ARBA" id="ARBA00022692"/>
    </source>
</evidence>
<proteinExistence type="predicted"/>
<dbReference type="PANTHER" id="PTHR24028">
    <property type="entry name" value="CADHERIN-87A"/>
    <property type="match status" value="1"/>
</dbReference>
<keyword evidence="4" id="KW-0325">Glycoprotein</keyword>
<feature type="domain" description="Cadherin" evidence="6">
    <location>
        <begin position="55"/>
        <end position="122"/>
    </location>
</feature>
<evidence type="ECO:0000256" key="3">
    <source>
        <dbReference type="ARBA" id="ARBA00022989"/>
    </source>
</evidence>
<accession>A0AAV4IFC8</accession>
<dbReference type="GO" id="GO:0005886">
    <property type="term" value="C:plasma membrane"/>
    <property type="evidence" value="ECO:0007669"/>
    <property type="project" value="TreeGrafter"/>
</dbReference>
<keyword evidence="8" id="KW-1185">Reference proteome</keyword>
<name>A0AAV4IFC8_9GAST</name>
<keyword evidence="2" id="KW-0812">Transmembrane</keyword>
<dbReference type="InterPro" id="IPR002126">
    <property type="entry name" value="Cadherin-like_dom"/>
</dbReference>
<keyword evidence="3" id="KW-1133">Transmembrane helix</keyword>
<feature type="non-terminal residue" evidence="7">
    <location>
        <position position="137"/>
    </location>
</feature>
<dbReference type="Proteomes" id="UP000762676">
    <property type="component" value="Unassembled WGS sequence"/>
</dbReference>